<dbReference type="Proteomes" id="UP001151532">
    <property type="component" value="Chromosome 14"/>
</dbReference>
<gene>
    <name evidence="1" type="ORF">OIU79_018840</name>
</gene>
<dbReference type="EMBL" id="JAPFFK010000020">
    <property type="protein sequence ID" value="KAJ6678955.1"/>
    <property type="molecule type" value="Genomic_DNA"/>
</dbReference>
<sequence length="45" mass="5196">MLNRWMLTLPVLGNPPQASKPNLQLNFFNFTCIIYLNPHDAKPIN</sequence>
<protein>
    <submittedName>
        <fullName evidence="1">Uncharacterized protein</fullName>
    </submittedName>
</protein>
<evidence type="ECO:0000313" key="1">
    <source>
        <dbReference type="EMBL" id="KAJ6678955.1"/>
    </source>
</evidence>
<comment type="caution">
    <text evidence="1">The sequence shown here is derived from an EMBL/GenBank/DDBJ whole genome shotgun (WGS) entry which is preliminary data.</text>
</comment>
<evidence type="ECO:0000313" key="2">
    <source>
        <dbReference type="Proteomes" id="UP001151532"/>
    </source>
</evidence>
<name>A0A9Q0NZS8_SALPP</name>
<reference evidence="1" key="2">
    <citation type="journal article" date="2023" name="Int. J. Mol. Sci.">
        <title>De Novo Assembly and Annotation of 11 Diverse Shrub Willow (Salix) Genomes Reveals Novel Gene Organization in Sex-Linked Regions.</title>
        <authorList>
            <person name="Hyden B."/>
            <person name="Feng K."/>
            <person name="Yates T.B."/>
            <person name="Jawdy S."/>
            <person name="Cereghino C."/>
            <person name="Smart L.B."/>
            <person name="Muchero W."/>
        </authorList>
    </citation>
    <scope>NUCLEOTIDE SEQUENCE</scope>
    <source>
        <tissue evidence="1">Shoot tip</tissue>
    </source>
</reference>
<accession>A0A9Q0NZS8</accession>
<reference evidence="1" key="1">
    <citation type="submission" date="2022-11" db="EMBL/GenBank/DDBJ databases">
        <authorList>
            <person name="Hyden B.L."/>
            <person name="Feng K."/>
            <person name="Yates T."/>
            <person name="Jawdy S."/>
            <person name="Smart L.B."/>
            <person name="Muchero W."/>
        </authorList>
    </citation>
    <scope>NUCLEOTIDE SEQUENCE</scope>
    <source>
        <tissue evidence="1">Shoot tip</tissue>
    </source>
</reference>
<dbReference type="AlphaFoldDB" id="A0A9Q0NZS8"/>
<proteinExistence type="predicted"/>
<organism evidence="1 2">
    <name type="scientific">Salix purpurea</name>
    <name type="common">Purple osier willow</name>
    <dbReference type="NCBI Taxonomy" id="77065"/>
    <lineage>
        <taxon>Eukaryota</taxon>
        <taxon>Viridiplantae</taxon>
        <taxon>Streptophyta</taxon>
        <taxon>Embryophyta</taxon>
        <taxon>Tracheophyta</taxon>
        <taxon>Spermatophyta</taxon>
        <taxon>Magnoliopsida</taxon>
        <taxon>eudicotyledons</taxon>
        <taxon>Gunneridae</taxon>
        <taxon>Pentapetalae</taxon>
        <taxon>rosids</taxon>
        <taxon>fabids</taxon>
        <taxon>Malpighiales</taxon>
        <taxon>Salicaceae</taxon>
        <taxon>Saliceae</taxon>
        <taxon>Salix</taxon>
    </lineage>
</organism>
<keyword evidence="2" id="KW-1185">Reference proteome</keyword>